<evidence type="ECO:0000313" key="1">
    <source>
        <dbReference type="EMBL" id="MBX54551.1"/>
    </source>
</evidence>
<proteinExistence type="predicted"/>
<name>A0A2P2PIT6_RHIMU</name>
<dbReference type="AlphaFoldDB" id="A0A2P2PIT6"/>
<accession>A0A2P2PIT6</accession>
<protein>
    <submittedName>
        <fullName evidence="1">Uncharacterized protein</fullName>
    </submittedName>
</protein>
<sequence>MCVFLMYLCMSCYVPKAANKKKSVLNNCLYMEIGVQRIIF</sequence>
<dbReference type="EMBL" id="GGEC01074067">
    <property type="protein sequence ID" value="MBX54551.1"/>
    <property type="molecule type" value="Transcribed_RNA"/>
</dbReference>
<reference evidence="1" key="1">
    <citation type="submission" date="2018-02" db="EMBL/GenBank/DDBJ databases">
        <title>Rhizophora mucronata_Transcriptome.</title>
        <authorList>
            <person name="Meera S.P."/>
            <person name="Sreeshan A."/>
            <person name="Augustine A."/>
        </authorList>
    </citation>
    <scope>NUCLEOTIDE SEQUENCE</scope>
    <source>
        <tissue evidence="1">Leaf</tissue>
    </source>
</reference>
<organism evidence="1">
    <name type="scientific">Rhizophora mucronata</name>
    <name type="common">Asiatic mangrove</name>
    <dbReference type="NCBI Taxonomy" id="61149"/>
    <lineage>
        <taxon>Eukaryota</taxon>
        <taxon>Viridiplantae</taxon>
        <taxon>Streptophyta</taxon>
        <taxon>Embryophyta</taxon>
        <taxon>Tracheophyta</taxon>
        <taxon>Spermatophyta</taxon>
        <taxon>Magnoliopsida</taxon>
        <taxon>eudicotyledons</taxon>
        <taxon>Gunneridae</taxon>
        <taxon>Pentapetalae</taxon>
        <taxon>rosids</taxon>
        <taxon>fabids</taxon>
        <taxon>Malpighiales</taxon>
        <taxon>Rhizophoraceae</taxon>
        <taxon>Rhizophora</taxon>
    </lineage>
</organism>